<dbReference type="InterPro" id="IPR018062">
    <property type="entry name" value="HTH_AraC-typ_CS"/>
</dbReference>
<dbReference type="PANTHER" id="PTHR46796:SF6">
    <property type="entry name" value="ARAC SUBFAMILY"/>
    <property type="match status" value="1"/>
</dbReference>
<evidence type="ECO:0000256" key="3">
    <source>
        <dbReference type="ARBA" id="ARBA00023159"/>
    </source>
</evidence>
<keyword evidence="7" id="KW-1185">Reference proteome</keyword>
<feature type="domain" description="HTH araC/xylS-type" evidence="5">
    <location>
        <begin position="191"/>
        <end position="290"/>
    </location>
</feature>
<keyword evidence="2" id="KW-0238">DNA-binding</keyword>
<dbReference type="Gene3D" id="1.10.10.60">
    <property type="entry name" value="Homeodomain-like"/>
    <property type="match status" value="2"/>
</dbReference>
<keyword evidence="1" id="KW-0805">Transcription regulation</keyword>
<dbReference type="SUPFAM" id="SSF46689">
    <property type="entry name" value="Homeodomain-like"/>
    <property type="match status" value="2"/>
</dbReference>
<dbReference type="SUPFAM" id="SSF51215">
    <property type="entry name" value="Regulatory protein AraC"/>
    <property type="match status" value="1"/>
</dbReference>
<keyword evidence="4" id="KW-0804">Transcription</keyword>
<dbReference type="Proteomes" id="UP001321741">
    <property type="component" value="Chromosome"/>
</dbReference>
<proteinExistence type="predicted"/>
<dbReference type="RefSeq" id="WP_317637641.1">
    <property type="nucleotide sequence ID" value="NZ_AP026803.1"/>
</dbReference>
<dbReference type="InterPro" id="IPR037923">
    <property type="entry name" value="HTH-like"/>
</dbReference>
<organism evidence="6 7">
    <name type="scientific">Lactobacillus xylocopicola</name>
    <dbReference type="NCBI Taxonomy" id="2976676"/>
    <lineage>
        <taxon>Bacteria</taxon>
        <taxon>Bacillati</taxon>
        <taxon>Bacillota</taxon>
        <taxon>Bacilli</taxon>
        <taxon>Lactobacillales</taxon>
        <taxon>Lactobacillaceae</taxon>
        <taxon>Lactobacillus</taxon>
    </lineage>
</organism>
<dbReference type="InterPro" id="IPR003313">
    <property type="entry name" value="AraC-bd"/>
</dbReference>
<reference evidence="6 7" key="1">
    <citation type="journal article" date="2023" name="Microbiol. Spectr.">
        <title>Symbiosis of Carpenter Bees with Uncharacterized Lactic Acid Bacteria Showing NAD Auxotrophy.</title>
        <authorList>
            <person name="Kawasaki S."/>
            <person name="Ozawa K."/>
            <person name="Mori T."/>
            <person name="Yamamoto A."/>
            <person name="Ito M."/>
            <person name="Ohkuma M."/>
            <person name="Sakamoto M."/>
            <person name="Matsutani M."/>
        </authorList>
    </citation>
    <scope>NUCLEOTIDE SEQUENCE [LARGE SCALE GENOMIC DNA]</scope>
    <source>
        <strain evidence="6 7">Kim32-2</strain>
    </source>
</reference>
<dbReference type="InterPro" id="IPR018060">
    <property type="entry name" value="HTH_AraC"/>
</dbReference>
<gene>
    <name evidence="6" type="ORF">KIM322_01780</name>
</gene>
<evidence type="ECO:0000256" key="2">
    <source>
        <dbReference type="ARBA" id="ARBA00023125"/>
    </source>
</evidence>
<evidence type="ECO:0000313" key="6">
    <source>
        <dbReference type="EMBL" id="BDR59917.1"/>
    </source>
</evidence>
<dbReference type="Pfam" id="PF12833">
    <property type="entry name" value="HTH_18"/>
    <property type="match status" value="1"/>
</dbReference>
<name>A0ABM8BFA8_9LACO</name>
<evidence type="ECO:0000259" key="5">
    <source>
        <dbReference type="PROSITE" id="PS01124"/>
    </source>
</evidence>
<dbReference type="InterPro" id="IPR050204">
    <property type="entry name" value="AraC_XylS_family_regulators"/>
</dbReference>
<dbReference type="PROSITE" id="PS01124">
    <property type="entry name" value="HTH_ARAC_FAMILY_2"/>
    <property type="match status" value="1"/>
</dbReference>
<protein>
    <submittedName>
        <fullName evidence="6">AraC family transcriptional regulator</fullName>
    </submittedName>
</protein>
<dbReference type="SMART" id="SM00342">
    <property type="entry name" value="HTH_ARAC"/>
    <property type="match status" value="1"/>
</dbReference>
<dbReference type="InterPro" id="IPR009057">
    <property type="entry name" value="Homeodomain-like_sf"/>
</dbReference>
<accession>A0ABM8BFA8</accession>
<dbReference type="EMBL" id="AP026803">
    <property type="protein sequence ID" value="BDR59917.1"/>
    <property type="molecule type" value="Genomic_DNA"/>
</dbReference>
<sequence length="292" mass="34298">MNKYQDFIPEKETGVTVEKGIFYNNPSDLAHEIYFYPMFGAEYHVSYPYEVKRDFMDSFLYIYIYKGEMKFYFHNQEFHAKNQIVLLDCKEPNFYKAVTDSEFYFLHFNSPFMQKIFNKITENALPVFSPRKNIENLFTRIFRLISTNSDGKNEPFLSNLTYNLICNLSVTQENQITNYSSDFHSIPSYIHSAAEYMEQNFSQKITVRDIALKCSMSYSQLSRDFKKYTGISIHAYLLNIRIKAAESLLVKDPTIPLEKIAISCGFTDASHLYKKIKEATGMSPGKFRKKYY</sequence>
<keyword evidence="3" id="KW-0010">Activator</keyword>
<dbReference type="PROSITE" id="PS00041">
    <property type="entry name" value="HTH_ARAC_FAMILY_1"/>
    <property type="match status" value="1"/>
</dbReference>
<evidence type="ECO:0000256" key="4">
    <source>
        <dbReference type="ARBA" id="ARBA00023163"/>
    </source>
</evidence>
<evidence type="ECO:0000313" key="7">
    <source>
        <dbReference type="Proteomes" id="UP001321741"/>
    </source>
</evidence>
<evidence type="ECO:0000256" key="1">
    <source>
        <dbReference type="ARBA" id="ARBA00023015"/>
    </source>
</evidence>
<dbReference type="Pfam" id="PF02311">
    <property type="entry name" value="AraC_binding"/>
    <property type="match status" value="1"/>
</dbReference>
<dbReference type="PANTHER" id="PTHR46796">
    <property type="entry name" value="HTH-TYPE TRANSCRIPTIONAL ACTIVATOR RHAS-RELATED"/>
    <property type="match status" value="1"/>
</dbReference>